<keyword evidence="2" id="KW-1185">Reference proteome</keyword>
<proteinExistence type="predicted"/>
<accession>A0ACB8DBJ8</accession>
<evidence type="ECO:0000313" key="1">
    <source>
        <dbReference type="EMBL" id="KAH7965479.1"/>
    </source>
</evidence>
<dbReference type="EMBL" id="CM023471">
    <property type="protein sequence ID" value="KAH7965479.1"/>
    <property type="molecule type" value="Genomic_DNA"/>
</dbReference>
<organism evidence="1 2">
    <name type="scientific">Dermacentor silvarum</name>
    <name type="common">Tick</name>
    <dbReference type="NCBI Taxonomy" id="543639"/>
    <lineage>
        <taxon>Eukaryota</taxon>
        <taxon>Metazoa</taxon>
        <taxon>Ecdysozoa</taxon>
        <taxon>Arthropoda</taxon>
        <taxon>Chelicerata</taxon>
        <taxon>Arachnida</taxon>
        <taxon>Acari</taxon>
        <taxon>Parasitiformes</taxon>
        <taxon>Ixodida</taxon>
        <taxon>Ixodoidea</taxon>
        <taxon>Ixodidae</taxon>
        <taxon>Rhipicephalinae</taxon>
        <taxon>Dermacentor</taxon>
    </lineage>
</organism>
<gene>
    <name evidence="1" type="ORF">HPB49_008368</name>
</gene>
<comment type="caution">
    <text evidence="1">The sequence shown here is derived from an EMBL/GenBank/DDBJ whole genome shotgun (WGS) entry which is preliminary data.</text>
</comment>
<dbReference type="Proteomes" id="UP000821865">
    <property type="component" value="Chromosome 2"/>
</dbReference>
<sequence>MSAEKEGSLAGRLAVVTGGGGGIGGAICRVLAERGARVVVTDIKLDAAQAVAKSLPGEADHRAVQVDVGESASVEHLFEVIRGFSGDTPVSIVVNCAGIDTPFTLITDSSEADFDRVIRVNLKGPFLMSRAGIRHMLSAGVKEGTVVNVSSITAKSGFPGLSGYAASKAGVLGLTKTVAMEVAPMGIRCNAILPGYTLTPMSAHMSEEDRVAYLAGIPLGRAAQPREMAEVVAFLCSPQSSYIVGAVVNVAGGASP</sequence>
<evidence type="ECO:0000313" key="2">
    <source>
        <dbReference type="Proteomes" id="UP000821865"/>
    </source>
</evidence>
<reference evidence="1" key="1">
    <citation type="submission" date="2020-05" db="EMBL/GenBank/DDBJ databases">
        <title>Large-scale comparative analyses of tick genomes elucidate their genetic diversity and vector capacities.</title>
        <authorList>
            <person name="Jia N."/>
            <person name="Wang J."/>
            <person name="Shi W."/>
            <person name="Du L."/>
            <person name="Sun Y."/>
            <person name="Zhan W."/>
            <person name="Jiang J."/>
            <person name="Wang Q."/>
            <person name="Zhang B."/>
            <person name="Ji P."/>
            <person name="Sakyi L.B."/>
            <person name="Cui X."/>
            <person name="Yuan T."/>
            <person name="Jiang B."/>
            <person name="Yang W."/>
            <person name="Lam T.T.-Y."/>
            <person name="Chang Q."/>
            <person name="Ding S."/>
            <person name="Wang X."/>
            <person name="Zhu J."/>
            <person name="Ruan X."/>
            <person name="Zhao L."/>
            <person name="Wei J."/>
            <person name="Que T."/>
            <person name="Du C."/>
            <person name="Cheng J."/>
            <person name="Dai P."/>
            <person name="Han X."/>
            <person name="Huang E."/>
            <person name="Gao Y."/>
            <person name="Liu J."/>
            <person name="Shao H."/>
            <person name="Ye R."/>
            <person name="Li L."/>
            <person name="Wei W."/>
            <person name="Wang X."/>
            <person name="Wang C."/>
            <person name="Yang T."/>
            <person name="Huo Q."/>
            <person name="Li W."/>
            <person name="Guo W."/>
            <person name="Chen H."/>
            <person name="Zhou L."/>
            <person name="Ni X."/>
            <person name="Tian J."/>
            <person name="Zhou Y."/>
            <person name="Sheng Y."/>
            <person name="Liu T."/>
            <person name="Pan Y."/>
            <person name="Xia L."/>
            <person name="Li J."/>
            <person name="Zhao F."/>
            <person name="Cao W."/>
        </authorList>
    </citation>
    <scope>NUCLEOTIDE SEQUENCE</scope>
    <source>
        <strain evidence="1">Dsil-2018</strain>
    </source>
</reference>
<name>A0ACB8DBJ8_DERSI</name>
<protein>
    <submittedName>
        <fullName evidence="1">Uncharacterized protein</fullName>
    </submittedName>
</protein>